<dbReference type="InterPro" id="IPR035967">
    <property type="entry name" value="SWAP/Surp_sf"/>
</dbReference>
<feature type="compositionally biased region" description="Pro residues" evidence="8">
    <location>
        <begin position="366"/>
        <end position="379"/>
    </location>
</feature>
<evidence type="ECO:0000256" key="4">
    <source>
        <dbReference type="ARBA" id="ARBA00022737"/>
    </source>
</evidence>
<feature type="region of interest" description="Disordered" evidence="8">
    <location>
        <begin position="114"/>
        <end position="142"/>
    </location>
</feature>
<feature type="compositionally biased region" description="Low complexity" evidence="8">
    <location>
        <begin position="549"/>
        <end position="566"/>
    </location>
</feature>
<evidence type="ECO:0008006" key="13">
    <source>
        <dbReference type="Google" id="ProtNLM"/>
    </source>
</evidence>
<keyword evidence="6" id="KW-0539">Nucleus</keyword>
<evidence type="ECO:0000256" key="8">
    <source>
        <dbReference type="SAM" id="MobiDB-lite"/>
    </source>
</evidence>
<feature type="coiled-coil region" evidence="7">
    <location>
        <begin position="262"/>
        <end position="289"/>
    </location>
</feature>
<evidence type="ECO:0000256" key="1">
    <source>
        <dbReference type="ARBA" id="ARBA00004123"/>
    </source>
</evidence>
<dbReference type="GO" id="GO:0071013">
    <property type="term" value="C:catalytic step 2 spliceosome"/>
    <property type="evidence" value="ECO:0007669"/>
    <property type="project" value="TreeGrafter"/>
</dbReference>
<comment type="caution">
    <text evidence="11">The sequence shown here is derived from an EMBL/GenBank/DDBJ whole genome shotgun (WGS) entry which is preliminary data.</text>
</comment>
<dbReference type="PROSITE" id="PS50053">
    <property type="entry name" value="UBIQUITIN_2"/>
    <property type="match status" value="1"/>
</dbReference>
<evidence type="ECO:0000313" key="12">
    <source>
        <dbReference type="Proteomes" id="UP001314263"/>
    </source>
</evidence>
<feature type="compositionally biased region" description="Basic and acidic residues" evidence="8">
    <location>
        <begin position="530"/>
        <end position="541"/>
    </location>
</feature>
<keyword evidence="5" id="KW-0508">mRNA splicing</keyword>
<dbReference type="GO" id="GO:0000381">
    <property type="term" value="P:regulation of alternative mRNA splicing, via spliceosome"/>
    <property type="evidence" value="ECO:0007669"/>
    <property type="project" value="TreeGrafter"/>
</dbReference>
<evidence type="ECO:0000256" key="5">
    <source>
        <dbReference type="ARBA" id="ARBA00023187"/>
    </source>
</evidence>
<dbReference type="GO" id="GO:0071004">
    <property type="term" value="C:U2-type prespliceosome"/>
    <property type="evidence" value="ECO:0007669"/>
    <property type="project" value="TreeGrafter"/>
</dbReference>
<dbReference type="GO" id="GO:0003723">
    <property type="term" value="F:RNA binding"/>
    <property type="evidence" value="ECO:0007669"/>
    <property type="project" value="InterPro"/>
</dbReference>
<dbReference type="SMART" id="SM00648">
    <property type="entry name" value="SWAP"/>
    <property type="match status" value="2"/>
</dbReference>
<feature type="region of interest" description="Disordered" evidence="8">
    <location>
        <begin position="527"/>
        <end position="662"/>
    </location>
</feature>
<keyword evidence="7" id="KW-0175">Coiled coil</keyword>
<dbReference type="InterPro" id="IPR022030">
    <property type="entry name" value="SF3A1_dom"/>
</dbReference>
<dbReference type="SUPFAM" id="SSF109905">
    <property type="entry name" value="Surp module (SWAP domain)"/>
    <property type="match status" value="2"/>
</dbReference>
<feature type="compositionally biased region" description="Polar residues" evidence="8">
    <location>
        <begin position="117"/>
        <end position="126"/>
    </location>
</feature>
<dbReference type="Pfam" id="PF12230">
    <property type="entry name" value="PRP21_like_P"/>
    <property type="match status" value="1"/>
</dbReference>
<sequence length="773" mass="83699">MALENGGVAQAQTQMQDLSMANGQIVAVGEARTVLPTPNLSQVKSVDTQTQAIGVIQPPPDIRAIVDKTADFVGRNGLTFEKKILANEANNVKFNFLRSTDPYHKYYRHKVEEAQKASGTDSAPGTAQQQQQQADALSAAAQQPDNAAAILSEAAKPLEAPEPDQYTVPTPEGMQALDLDTIRLTAQFVARNGKAFLTGLASKEHGNPHFNFLKPTNSFFGFFTALCDAYSKVLMPPKGLAEKLRRTSEDRTALLERCLRRLEYEKAKSAEAKAAANQLEAERAAMQSIDWHDFVVVETIDFYADEDAELPPPMTQKDVILLNRAGLEDEEAAPEEDTEAGKEGKVEMDETERALMAEANAAGAPAQPPAPEEGLPPPATGDAVMEIEDDEEPEQMKIVRDYKRPEHRRANVGGMVVSPITGELVPVEQMAEHMRISLIDPRYKDQKDAMLAKIKETTKASDDEIGRNLMGLARARPDVFGTTQDELSSMVEASIKESKISGNDRDVAWDGATMGGQDLQNQVKQIADQRGADLKRKEPEAMPKPILGPAPTGAPSGPTPSQAQAPPTLPPPPPRPAPTPLPPPPQTMRPAAPQAPQYPHQMQPPAYPQAFPRPAMPPPQPFGGLPPPPRMPGAPPMPPMQARPPAAPAPPMAPPPPSEQDAKRARTDFVLQAEDEFLEAHPGHSKVRILCPDVEDHTGLNGQLLEIEVASLLDTVADIKARLAEVLALPGNKQRITRDGVGVLQDANSLAHYNVGPETMLSLAVRERGGRRK</sequence>
<feature type="compositionally biased region" description="Low complexity" evidence="8">
    <location>
        <begin position="588"/>
        <end position="613"/>
    </location>
</feature>
<feature type="compositionally biased region" description="Pro residues" evidence="8">
    <location>
        <begin position="567"/>
        <end position="587"/>
    </location>
</feature>
<feature type="region of interest" description="Disordered" evidence="8">
    <location>
        <begin position="361"/>
        <end position="395"/>
    </location>
</feature>
<evidence type="ECO:0000256" key="6">
    <source>
        <dbReference type="ARBA" id="ARBA00023242"/>
    </source>
</evidence>
<evidence type="ECO:0000259" key="9">
    <source>
        <dbReference type="PROSITE" id="PS50053"/>
    </source>
</evidence>
<dbReference type="InterPro" id="IPR045146">
    <property type="entry name" value="SF3A1"/>
</dbReference>
<dbReference type="FunFam" id="1.10.10.790:FF:000001">
    <property type="entry name" value="Splicing factor 3a, subunit 1"/>
    <property type="match status" value="1"/>
</dbReference>
<dbReference type="SUPFAM" id="SSF54236">
    <property type="entry name" value="Ubiquitin-like"/>
    <property type="match status" value="1"/>
</dbReference>
<evidence type="ECO:0000313" key="11">
    <source>
        <dbReference type="EMBL" id="CAK0783529.1"/>
    </source>
</evidence>
<feature type="domain" description="SURP motif" evidence="10">
    <location>
        <begin position="181"/>
        <end position="223"/>
    </location>
</feature>
<dbReference type="InterPro" id="IPR000626">
    <property type="entry name" value="Ubiquitin-like_dom"/>
</dbReference>
<dbReference type="InterPro" id="IPR029071">
    <property type="entry name" value="Ubiquitin-like_domsf"/>
</dbReference>
<evidence type="ECO:0000256" key="2">
    <source>
        <dbReference type="ARBA" id="ARBA00022664"/>
    </source>
</evidence>
<evidence type="ECO:0000256" key="7">
    <source>
        <dbReference type="SAM" id="Coils"/>
    </source>
</evidence>
<evidence type="ECO:0000259" key="10">
    <source>
        <dbReference type="PROSITE" id="PS50128"/>
    </source>
</evidence>
<dbReference type="Proteomes" id="UP001314263">
    <property type="component" value="Unassembled WGS sequence"/>
</dbReference>
<reference evidence="11 12" key="1">
    <citation type="submission" date="2023-10" db="EMBL/GenBank/DDBJ databases">
        <authorList>
            <person name="Maclean D."/>
            <person name="Macfadyen A."/>
        </authorList>
    </citation>
    <scope>NUCLEOTIDE SEQUENCE [LARGE SCALE GENOMIC DNA]</scope>
</reference>
<feature type="domain" description="SURP motif" evidence="10">
    <location>
        <begin position="65"/>
        <end position="107"/>
    </location>
</feature>
<dbReference type="GO" id="GO:0045292">
    <property type="term" value="P:mRNA cis splicing, via spliceosome"/>
    <property type="evidence" value="ECO:0007669"/>
    <property type="project" value="InterPro"/>
</dbReference>
<dbReference type="PANTHER" id="PTHR15316:SF1">
    <property type="entry name" value="SPLICING FACTOR 3A SUBUNIT 1"/>
    <property type="match status" value="1"/>
</dbReference>
<dbReference type="EMBL" id="CAUYUE010000008">
    <property type="protein sequence ID" value="CAK0783529.1"/>
    <property type="molecule type" value="Genomic_DNA"/>
</dbReference>
<dbReference type="FunFam" id="1.10.10.790:FF:000002">
    <property type="entry name" value="Splicing factor 3A subunit 1"/>
    <property type="match status" value="1"/>
</dbReference>
<accession>A0AAV1IC42</accession>
<dbReference type="Gene3D" id="1.10.10.790">
    <property type="entry name" value="Surp module"/>
    <property type="match status" value="2"/>
</dbReference>
<evidence type="ECO:0000256" key="3">
    <source>
        <dbReference type="ARBA" id="ARBA00022728"/>
    </source>
</evidence>
<comment type="subcellular location">
    <subcellularLocation>
        <location evidence="1">Nucleus</location>
    </subcellularLocation>
</comment>
<keyword evidence="12" id="KW-1185">Reference proteome</keyword>
<organism evidence="11 12">
    <name type="scientific">Coccomyxa viridis</name>
    <dbReference type="NCBI Taxonomy" id="1274662"/>
    <lineage>
        <taxon>Eukaryota</taxon>
        <taxon>Viridiplantae</taxon>
        <taxon>Chlorophyta</taxon>
        <taxon>core chlorophytes</taxon>
        <taxon>Trebouxiophyceae</taxon>
        <taxon>Trebouxiophyceae incertae sedis</taxon>
        <taxon>Coccomyxaceae</taxon>
        <taxon>Coccomyxa</taxon>
    </lineage>
</organism>
<dbReference type="CDD" id="cd01800">
    <property type="entry name" value="Ubl_SF3a120"/>
    <property type="match status" value="1"/>
</dbReference>
<dbReference type="InterPro" id="IPR000061">
    <property type="entry name" value="Surp"/>
</dbReference>
<dbReference type="InterPro" id="IPR035563">
    <property type="entry name" value="SF3As1_ubi"/>
</dbReference>
<name>A0AAV1IC42_9CHLO</name>
<keyword evidence="4" id="KW-0677">Repeat</keyword>
<feature type="domain" description="Ubiquitin-like" evidence="9">
    <location>
        <begin position="714"/>
        <end position="770"/>
    </location>
</feature>
<dbReference type="GO" id="GO:0005686">
    <property type="term" value="C:U2 snRNP"/>
    <property type="evidence" value="ECO:0007669"/>
    <property type="project" value="TreeGrafter"/>
</dbReference>
<dbReference type="PROSITE" id="PS50128">
    <property type="entry name" value="SURP"/>
    <property type="match status" value="2"/>
</dbReference>
<feature type="compositionally biased region" description="Low complexity" evidence="8">
    <location>
        <begin position="127"/>
        <end position="142"/>
    </location>
</feature>
<proteinExistence type="predicted"/>
<gene>
    <name evidence="11" type="ORF">CVIRNUC_006728</name>
</gene>
<protein>
    <recommendedName>
        <fullName evidence="13">Splicing factor 3A subunit 1</fullName>
    </recommendedName>
</protein>
<dbReference type="SMART" id="SM00213">
    <property type="entry name" value="UBQ"/>
    <property type="match status" value="1"/>
</dbReference>
<dbReference type="Pfam" id="PF01805">
    <property type="entry name" value="Surp"/>
    <property type="match status" value="2"/>
</dbReference>
<dbReference type="PANTHER" id="PTHR15316">
    <property type="entry name" value="SPLICEOSOME ASSOCIATED PROTEIN 114/SWAP SPLICING FACTOR-RELATED"/>
    <property type="match status" value="1"/>
</dbReference>
<keyword evidence="3" id="KW-0747">Spliceosome</keyword>
<keyword evidence="2" id="KW-0507">mRNA processing</keyword>
<feature type="compositionally biased region" description="Pro residues" evidence="8">
    <location>
        <begin position="614"/>
        <end position="658"/>
    </location>
</feature>
<dbReference type="AlphaFoldDB" id="A0AAV1IC42"/>
<dbReference type="Gene3D" id="3.10.20.90">
    <property type="entry name" value="Phosphatidylinositol 3-kinase Catalytic Subunit, Chain A, domain 1"/>
    <property type="match status" value="1"/>
</dbReference>